<accession>A0ABN8ZGV2</accession>
<evidence type="ECO:0000313" key="2">
    <source>
        <dbReference type="Proteomes" id="UP001176941"/>
    </source>
</evidence>
<protein>
    <submittedName>
        <fullName evidence="1">Uncharacterized protein</fullName>
    </submittedName>
</protein>
<dbReference type="Proteomes" id="UP001176941">
    <property type="component" value="Chromosome 31"/>
</dbReference>
<keyword evidence="2" id="KW-1185">Reference proteome</keyword>
<dbReference type="EMBL" id="OX459967">
    <property type="protein sequence ID" value="CAI9171843.1"/>
    <property type="molecule type" value="Genomic_DNA"/>
</dbReference>
<reference evidence="1" key="1">
    <citation type="submission" date="2023-04" db="EMBL/GenBank/DDBJ databases">
        <authorList>
            <consortium name="ELIXIR-Norway"/>
        </authorList>
    </citation>
    <scope>NUCLEOTIDE SEQUENCE [LARGE SCALE GENOMIC DNA]</scope>
</reference>
<organism evidence="1 2">
    <name type="scientific">Rangifer tarandus platyrhynchus</name>
    <name type="common">Svalbard reindeer</name>
    <dbReference type="NCBI Taxonomy" id="3082113"/>
    <lineage>
        <taxon>Eukaryota</taxon>
        <taxon>Metazoa</taxon>
        <taxon>Chordata</taxon>
        <taxon>Craniata</taxon>
        <taxon>Vertebrata</taxon>
        <taxon>Euteleostomi</taxon>
        <taxon>Mammalia</taxon>
        <taxon>Eutheria</taxon>
        <taxon>Laurasiatheria</taxon>
        <taxon>Artiodactyla</taxon>
        <taxon>Ruminantia</taxon>
        <taxon>Pecora</taxon>
        <taxon>Cervidae</taxon>
        <taxon>Odocoileinae</taxon>
        <taxon>Rangifer</taxon>
    </lineage>
</organism>
<sequence>MRNPNIKAMNITKLLGAATVSGALLSPCGGGGGPGSISYTLLPRIHVHWASKAEEIRRADELLAVPTEGHAFGPR</sequence>
<gene>
    <name evidence="1" type="ORF">MRATA1EN1_LOCUS20805</name>
</gene>
<evidence type="ECO:0000313" key="1">
    <source>
        <dbReference type="EMBL" id="CAI9171843.1"/>
    </source>
</evidence>
<name>A0ABN8ZGV2_RANTA</name>
<proteinExistence type="predicted"/>